<name>A0A8T0HTV2_CERPU</name>
<sequence>MFSLPSTPDMVVASILPAALSVCRSDSEVTRLDWGCLSRTTLHSASWTSLTKCTCWIWFGRTYGSTSGLCCALCFSDQNPCSSSRIVLAPS</sequence>
<protein>
    <submittedName>
        <fullName evidence="1">Uncharacterized protein</fullName>
    </submittedName>
</protein>
<comment type="caution">
    <text evidence="1">The sequence shown here is derived from an EMBL/GenBank/DDBJ whole genome shotgun (WGS) entry which is preliminary data.</text>
</comment>
<accession>A0A8T0HTV2</accession>
<dbReference type="Proteomes" id="UP000822688">
    <property type="component" value="Chromosome V"/>
</dbReference>
<evidence type="ECO:0000313" key="1">
    <source>
        <dbReference type="EMBL" id="KAG0574191.1"/>
    </source>
</evidence>
<proteinExistence type="predicted"/>
<dbReference type="AlphaFoldDB" id="A0A8T0HTV2"/>
<keyword evidence="2" id="KW-1185">Reference proteome</keyword>
<reference evidence="1" key="1">
    <citation type="submission" date="2020-06" db="EMBL/GenBank/DDBJ databases">
        <title>WGS assembly of Ceratodon purpureus strain R40.</title>
        <authorList>
            <person name="Carey S.B."/>
            <person name="Jenkins J."/>
            <person name="Shu S."/>
            <person name="Lovell J.T."/>
            <person name="Sreedasyam A."/>
            <person name="Maumus F."/>
            <person name="Tiley G.P."/>
            <person name="Fernandez-Pozo N."/>
            <person name="Barry K."/>
            <person name="Chen C."/>
            <person name="Wang M."/>
            <person name="Lipzen A."/>
            <person name="Daum C."/>
            <person name="Saski C.A."/>
            <person name="Payton A.C."/>
            <person name="Mcbreen J.C."/>
            <person name="Conrad R.E."/>
            <person name="Kollar L.M."/>
            <person name="Olsson S."/>
            <person name="Huttunen S."/>
            <person name="Landis J.B."/>
            <person name="Wickett N.J."/>
            <person name="Johnson M.G."/>
            <person name="Rensing S.A."/>
            <person name="Grimwood J."/>
            <person name="Schmutz J."/>
            <person name="Mcdaniel S.F."/>
        </authorList>
    </citation>
    <scope>NUCLEOTIDE SEQUENCE</scope>
    <source>
        <strain evidence="1">R40</strain>
    </source>
</reference>
<gene>
    <name evidence="1" type="ORF">KC19_VG242300</name>
</gene>
<dbReference type="EMBL" id="CM026426">
    <property type="protein sequence ID" value="KAG0574191.1"/>
    <property type="molecule type" value="Genomic_DNA"/>
</dbReference>
<organism evidence="1 2">
    <name type="scientific">Ceratodon purpureus</name>
    <name type="common">Fire moss</name>
    <name type="synonym">Dicranum purpureum</name>
    <dbReference type="NCBI Taxonomy" id="3225"/>
    <lineage>
        <taxon>Eukaryota</taxon>
        <taxon>Viridiplantae</taxon>
        <taxon>Streptophyta</taxon>
        <taxon>Embryophyta</taxon>
        <taxon>Bryophyta</taxon>
        <taxon>Bryophytina</taxon>
        <taxon>Bryopsida</taxon>
        <taxon>Dicranidae</taxon>
        <taxon>Pseudoditrichales</taxon>
        <taxon>Ditrichaceae</taxon>
        <taxon>Ceratodon</taxon>
    </lineage>
</organism>
<evidence type="ECO:0000313" key="2">
    <source>
        <dbReference type="Proteomes" id="UP000822688"/>
    </source>
</evidence>